<dbReference type="PANTHER" id="PTHR33221:SF5">
    <property type="entry name" value="HTH-TYPE TRANSCRIPTIONAL REGULATOR ISCR"/>
    <property type="match status" value="1"/>
</dbReference>
<dbReference type="PANTHER" id="PTHR33221">
    <property type="entry name" value="WINGED HELIX-TURN-HELIX TRANSCRIPTIONAL REGULATOR, RRF2 FAMILY"/>
    <property type="match status" value="1"/>
</dbReference>
<evidence type="ECO:0000256" key="1">
    <source>
        <dbReference type="ARBA" id="ARBA00023125"/>
    </source>
</evidence>
<sequence length="148" mass="16540">MLLSTKGRYGLKATFELAKNYGTGPVSLKIISQMYNISENYLEQLLSKLKKKGYIKTVRGANGGYLLAMDPSEITVGMILRALEGEMSPSDCLSSDLCSRESICATRVVFEKIEKSINDVIDNTYLSDMVSQHTKVMEEHSKEMLEVE</sequence>
<dbReference type="InterPro" id="IPR030489">
    <property type="entry name" value="TR_Rrf2-type_CS"/>
</dbReference>
<dbReference type="PROSITE" id="PS01332">
    <property type="entry name" value="HTH_RRF2_1"/>
    <property type="match status" value="1"/>
</dbReference>
<dbReference type="GO" id="GO:0003677">
    <property type="term" value="F:DNA binding"/>
    <property type="evidence" value="ECO:0007669"/>
    <property type="project" value="UniProtKB-KW"/>
</dbReference>
<keyword evidence="3" id="KW-1185">Reference proteome</keyword>
<evidence type="ECO:0000313" key="2">
    <source>
        <dbReference type="EMBL" id="SHI68491.1"/>
    </source>
</evidence>
<dbReference type="InterPro" id="IPR036388">
    <property type="entry name" value="WH-like_DNA-bd_sf"/>
</dbReference>
<dbReference type="Pfam" id="PF02082">
    <property type="entry name" value="Rrf2"/>
    <property type="match status" value="1"/>
</dbReference>
<dbReference type="InterPro" id="IPR036390">
    <property type="entry name" value="WH_DNA-bd_sf"/>
</dbReference>
<name>A0A1M6D5U0_9FIRM</name>
<dbReference type="OrthoDB" id="9808360at2"/>
<accession>A0A1M6D5U0</accession>
<dbReference type="Gene3D" id="1.10.10.10">
    <property type="entry name" value="Winged helix-like DNA-binding domain superfamily/Winged helix DNA-binding domain"/>
    <property type="match status" value="1"/>
</dbReference>
<dbReference type="SUPFAM" id="SSF46785">
    <property type="entry name" value="Winged helix' DNA-binding domain"/>
    <property type="match status" value="1"/>
</dbReference>
<dbReference type="GO" id="GO:0005829">
    <property type="term" value="C:cytosol"/>
    <property type="evidence" value="ECO:0007669"/>
    <property type="project" value="TreeGrafter"/>
</dbReference>
<gene>
    <name evidence="2" type="ORF">SAMN02745751_00789</name>
</gene>
<dbReference type="Proteomes" id="UP000184052">
    <property type="component" value="Unassembled WGS sequence"/>
</dbReference>
<organism evidence="2 3">
    <name type="scientific">Dethiosulfatibacter aminovorans DSM 17477</name>
    <dbReference type="NCBI Taxonomy" id="1121476"/>
    <lineage>
        <taxon>Bacteria</taxon>
        <taxon>Bacillati</taxon>
        <taxon>Bacillota</taxon>
        <taxon>Tissierellia</taxon>
        <taxon>Dethiosulfatibacter</taxon>
    </lineage>
</organism>
<reference evidence="2 3" key="1">
    <citation type="submission" date="2016-11" db="EMBL/GenBank/DDBJ databases">
        <authorList>
            <person name="Jaros S."/>
            <person name="Januszkiewicz K."/>
            <person name="Wedrychowicz H."/>
        </authorList>
    </citation>
    <scope>NUCLEOTIDE SEQUENCE [LARGE SCALE GENOMIC DNA]</scope>
    <source>
        <strain evidence="2 3">DSM 17477</strain>
    </source>
</reference>
<dbReference type="NCBIfam" id="TIGR00738">
    <property type="entry name" value="rrf2_super"/>
    <property type="match status" value="1"/>
</dbReference>
<dbReference type="InterPro" id="IPR000944">
    <property type="entry name" value="Tscrpt_reg_Rrf2"/>
</dbReference>
<dbReference type="RefSeq" id="WP_073047491.1">
    <property type="nucleotide sequence ID" value="NZ_FQZL01000006.1"/>
</dbReference>
<dbReference type="STRING" id="1121476.SAMN02745751_00789"/>
<dbReference type="EMBL" id="FQZL01000006">
    <property type="protein sequence ID" value="SHI68491.1"/>
    <property type="molecule type" value="Genomic_DNA"/>
</dbReference>
<protein>
    <submittedName>
        <fullName evidence="2">Transcriptional regulator, BadM/Rrf2 family</fullName>
    </submittedName>
</protein>
<keyword evidence="1" id="KW-0238">DNA-binding</keyword>
<dbReference type="GO" id="GO:0003700">
    <property type="term" value="F:DNA-binding transcription factor activity"/>
    <property type="evidence" value="ECO:0007669"/>
    <property type="project" value="TreeGrafter"/>
</dbReference>
<evidence type="ECO:0000313" key="3">
    <source>
        <dbReference type="Proteomes" id="UP000184052"/>
    </source>
</evidence>
<dbReference type="PROSITE" id="PS51197">
    <property type="entry name" value="HTH_RRF2_2"/>
    <property type="match status" value="1"/>
</dbReference>
<proteinExistence type="predicted"/>
<dbReference type="AlphaFoldDB" id="A0A1M6D5U0"/>